<dbReference type="Proteomes" id="UP000199518">
    <property type="component" value="Unassembled WGS sequence"/>
</dbReference>
<dbReference type="GO" id="GO:0003677">
    <property type="term" value="F:DNA binding"/>
    <property type="evidence" value="ECO:0007669"/>
    <property type="project" value="UniProtKB-UniRule"/>
</dbReference>
<dbReference type="SUPFAM" id="SSF82607">
    <property type="entry name" value="YbaB-like"/>
    <property type="match status" value="1"/>
</dbReference>
<reference evidence="5" key="1">
    <citation type="submission" date="2016-10" db="EMBL/GenBank/DDBJ databases">
        <authorList>
            <person name="Varghese N."/>
            <person name="Submissions S."/>
        </authorList>
    </citation>
    <scope>NUCLEOTIDE SEQUENCE [LARGE SCALE GENOMIC DNA]</scope>
    <source>
        <strain evidence="5">DSM 26348</strain>
    </source>
</reference>
<protein>
    <recommendedName>
        <fullName evidence="2">Nucleoid-associated protein SAMN05421753_102185</fullName>
    </recommendedName>
</protein>
<dbReference type="PANTHER" id="PTHR33449:SF1">
    <property type="entry name" value="NUCLEOID-ASSOCIATED PROTEIN YBAB"/>
    <property type="match status" value="1"/>
</dbReference>
<dbReference type="STRING" id="1576369.SAMN05421753_102185"/>
<dbReference type="EMBL" id="FOQD01000002">
    <property type="protein sequence ID" value="SFH71268.1"/>
    <property type="molecule type" value="Genomic_DNA"/>
</dbReference>
<dbReference type="GO" id="GO:0005829">
    <property type="term" value="C:cytosol"/>
    <property type="evidence" value="ECO:0007669"/>
    <property type="project" value="TreeGrafter"/>
</dbReference>
<organism evidence="4 5">
    <name type="scientific">Planctomicrobium piriforme</name>
    <dbReference type="NCBI Taxonomy" id="1576369"/>
    <lineage>
        <taxon>Bacteria</taxon>
        <taxon>Pseudomonadati</taxon>
        <taxon>Planctomycetota</taxon>
        <taxon>Planctomycetia</taxon>
        <taxon>Planctomycetales</taxon>
        <taxon>Planctomycetaceae</taxon>
        <taxon>Planctomicrobium</taxon>
    </lineage>
</organism>
<comment type="similarity">
    <text evidence="2">Belongs to the YbaB/EbfC family.</text>
</comment>
<evidence type="ECO:0000256" key="3">
    <source>
        <dbReference type="SAM" id="Coils"/>
    </source>
</evidence>
<dbReference type="InterPro" id="IPR004401">
    <property type="entry name" value="YbaB/EbfC"/>
</dbReference>
<keyword evidence="1 2" id="KW-0238">DNA-binding</keyword>
<keyword evidence="5" id="KW-1185">Reference proteome</keyword>
<dbReference type="RefSeq" id="WP_092047877.1">
    <property type="nucleotide sequence ID" value="NZ_FOQD01000002.1"/>
</dbReference>
<comment type="subcellular location">
    <subcellularLocation>
        <location evidence="2">Cytoplasm</location>
        <location evidence="2">Nucleoid</location>
    </subcellularLocation>
</comment>
<dbReference type="OrthoDB" id="288497at2"/>
<sequence>MFEALSNLAGLMKNAQQIQGRAQDMQQRLGEMRVEAASDDGTVRVVVTGELQLASLNIAPEALSNPRQLEEQIVATVNQAMTTAKEAAAQEMASLADGLGMPGMPGLQQAMAKFGPGRS</sequence>
<dbReference type="PANTHER" id="PTHR33449">
    <property type="entry name" value="NUCLEOID-ASSOCIATED PROTEIN YBAB"/>
    <property type="match status" value="1"/>
</dbReference>
<evidence type="ECO:0000313" key="4">
    <source>
        <dbReference type="EMBL" id="SFH71268.1"/>
    </source>
</evidence>
<accession>A0A1I3C9Q6</accession>
<keyword evidence="3" id="KW-0175">Coiled coil</keyword>
<proteinExistence type="inferred from homology"/>
<evidence type="ECO:0000313" key="5">
    <source>
        <dbReference type="Proteomes" id="UP000199518"/>
    </source>
</evidence>
<dbReference type="Gene3D" id="3.30.1310.10">
    <property type="entry name" value="Nucleoid-associated protein YbaB-like domain"/>
    <property type="match status" value="1"/>
</dbReference>
<dbReference type="HAMAP" id="MF_00274">
    <property type="entry name" value="DNA_YbaB_EbfC"/>
    <property type="match status" value="1"/>
</dbReference>
<dbReference type="InterPro" id="IPR036894">
    <property type="entry name" value="YbaB-like_sf"/>
</dbReference>
<dbReference type="AlphaFoldDB" id="A0A1I3C9Q6"/>
<comment type="function">
    <text evidence="2">Binds to DNA and alters its conformation. May be involved in regulation of gene expression, nucleoid organization and DNA protection.</text>
</comment>
<evidence type="ECO:0000256" key="1">
    <source>
        <dbReference type="ARBA" id="ARBA00023125"/>
    </source>
</evidence>
<comment type="subunit">
    <text evidence="2">Homodimer.</text>
</comment>
<dbReference type="PIRSF" id="PIRSF004555">
    <property type="entry name" value="UCP004555"/>
    <property type="match status" value="1"/>
</dbReference>
<keyword evidence="2" id="KW-0963">Cytoplasm</keyword>
<dbReference type="NCBIfam" id="TIGR00103">
    <property type="entry name" value="DNA_YbaB_EbfC"/>
    <property type="match status" value="1"/>
</dbReference>
<evidence type="ECO:0000256" key="2">
    <source>
        <dbReference type="HAMAP-Rule" id="MF_00274"/>
    </source>
</evidence>
<gene>
    <name evidence="4" type="ORF">SAMN05421753_102185</name>
</gene>
<dbReference type="Pfam" id="PF02575">
    <property type="entry name" value="YbaB_DNA_bd"/>
    <property type="match status" value="1"/>
</dbReference>
<feature type="coiled-coil region" evidence="3">
    <location>
        <begin position="8"/>
        <end position="35"/>
    </location>
</feature>
<name>A0A1I3C9Q6_9PLAN</name>
<dbReference type="GO" id="GO:0043590">
    <property type="term" value="C:bacterial nucleoid"/>
    <property type="evidence" value="ECO:0007669"/>
    <property type="project" value="UniProtKB-UniRule"/>
</dbReference>